<dbReference type="SUPFAM" id="SSF49785">
    <property type="entry name" value="Galactose-binding domain-like"/>
    <property type="match status" value="2"/>
</dbReference>
<evidence type="ECO:0008006" key="5">
    <source>
        <dbReference type="Google" id="ProtNLM"/>
    </source>
</evidence>
<accession>A0A9E2KGI4</accession>
<proteinExistence type="predicted"/>
<evidence type="ECO:0000256" key="1">
    <source>
        <dbReference type="SAM" id="MobiDB-lite"/>
    </source>
</evidence>
<organism evidence="3 4">
    <name type="scientific">Candidatus Bacteroides intestinipullorum</name>
    <dbReference type="NCBI Taxonomy" id="2838471"/>
    <lineage>
        <taxon>Bacteria</taxon>
        <taxon>Pseudomonadati</taxon>
        <taxon>Bacteroidota</taxon>
        <taxon>Bacteroidia</taxon>
        <taxon>Bacteroidales</taxon>
        <taxon>Bacteroidaceae</taxon>
        <taxon>Bacteroides</taxon>
    </lineage>
</organism>
<feature type="signal peptide" evidence="2">
    <location>
        <begin position="1"/>
        <end position="18"/>
    </location>
</feature>
<evidence type="ECO:0000256" key="2">
    <source>
        <dbReference type="SAM" id="SignalP"/>
    </source>
</evidence>
<dbReference type="InterPro" id="IPR008979">
    <property type="entry name" value="Galactose-bd-like_sf"/>
</dbReference>
<dbReference type="AlphaFoldDB" id="A0A9E2KGI4"/>
<feature type="chain" id="PRO_5038483474" description="PKD domain-containing protein" evidence="2">
    <location>
        <begin position="19"/>
        <end position="450"/>
    </location>
</feature>
<dbReference type="Gene3D" id="2.60.120.260">
    <property type="entry name" value="Galactose-binding domain-like"/>
    <property type="match status" value="2"/>
</dbReference>
<reference evidence="3" key="2">
    <citation type="submission" date="2021-04" db="EMBL/GenBank/DDBJ databases">
        <authorList>
            <person name="Gilroy R."/>
        </authorList>
    </citation>
    <scope>NUCLEOTIDE SEQUENCE</scope>
    <source>
        <strain evidence="3">B3-3758</strain>
    </source>
</reference>
<dbReference type="PROSITE" id="PS51257">
    <property type="entry name" value="PROKAR_LIPOPROTEIN"/>
    <property type="match status" value="1"/>
</dbReference>
<comment type="caution">
    <text evidence="3">The sequence shown here is derived from an EMBL/GenBank/DDBJ whole genome shotgun (WGS) entry which is preliminary data.</text>
</comment>
<feature type="region of interest" description="Disordered" evidence="1">
    <location>
        <begin position="281"/>
        <end position="301"/>
    </location>
</feature>
<dbReference type="Proteomes" id="UP000824236">
    <property type="component" value="Unassembled WGS sequence"/>
</dbReference>
<name>A0A9E2KGI4_9BACE</name>
<keyword evidence="2" id="KW-0732">Signal</keyword>
<evidence type="ECO:0000313" key="4">
    <source>
        <dbReference type="Proteomes" id="UP000824236"/>
    </source>
</evidence>
<evidence type="ECO:0000313" key="3">
    <source>
        <dbReference type="EMBL" id="MBU3814418.1"/>
    </source>
</evidence>
<dbReference type="EMBL" id="JAHLFO010000111">
    <property type="protein sequence ID" value="MBU3814418.1"/>
    <property type="molecule type" value="Genomic_DNA"/>
</dbReference>
<dbReference type="InterPro" id="IPR035986">
    <property type="entry name" value="PKD_dom_sf"/>
</dbReference>
<dbReference type="SUPFAM" id="SSF49299">
    <property type="entry name" value="PKD domain"/>
    <property type="match status" value="1"/>
</dbReference>
<protein>
    <recommendedName>
        <fullName evidence="5">PKD domain-containing protein</fullName>
    </recommendedName>
</protein>
<reference evidence="3" key="1">
    <citation type="journal article" date="2021" name="PeerJ">
        <title>Extensive microbial diversity within the chicken gut microbiome revealed by metagenomics and culture.</title>
        <authorList>
            <person name="Gilroy R."/>
            <person name="Ravi A."/>
            <person name="Getino M."/>
            <person name="Pursley I."/>
            <person name="Horton D.L."/>
            <person name="Alikhan N.F."/>
            <person name="Baker D."/>
            <person name="Gharbi K."/>
            <person name="Hall N."/>
            <person name="Watson M."/>
            <person name="Adriaenssens E.M."/>
            <person name="Foster-Nyarko E."/>
            <person name="Jarju S."/>
            <person name="Secka A."/>
            <person name="Antonio M."/>
            <person name="Oren A."/>
            <person name="Chaudhuri R.R."/>
            <person name="La Ragione R."/>
            <person name="Hildebrand F."/>
            <person name="Pallen M.J."/>
        </authorList>
    </citation>
    <scope>NUCLEOTIDE SEQUENCE</scope>
    <source>
        <strain evidence="3">B3-3758</strain>
    </source>
</reference>
<gene>
    <name evidence="3" type="ORF">H9791_07925</name>
</gene>
<sequence>MKSIFKYMAILAAGIGLAACSPEEFEGASGNVPQASDYADNFTVTVDQSTNNATFEFTSAPGVTPVWIIDGTTYSTEYSFTRFYRKAGTYSVECKVRNADGISDGSITKEFIIEKTQMNGFGGFDPESDFNLFKGVTFDEPSFYYAPGWAQVANPSYTYIDGTYSLTLPTATSERWQAQMLINTGVAITSGASYDFSVIMTSTTAHSGVKVKICQADDDNLILMDQDFSLEANEPKALWASGLEGVDLSNVKVVFDFGGNADNTDIIIESFVLKDHANDDGTVVPDEPEQPEPTWSDVDSPDNLWSTANYTTTFYYAPGWTQIADPTYSQDGTTHSLTFAEATAEKWQNQFTLTTDNVALSAGESYDFRVIVHTSVELPAMTYKICQADDDANALFELTTAVAANEDVAVKAINVPGVAITQGKLVFDFGGNAANTTVTLSDIILQVHKD</sequence>